<keyword evidence="3" id="KW-1185">Reference proteome</keyword>
<accession>A0A0C9TQT4</accession>
<evidence type="ECO:0000313" key="2">
    <source>
        <dbReference type="EMBL" id="KIJ24279.1"/>
    </source>
</evidence>
<dbReference type="EMBL" id="KN837508">
    <property type="protein sequence ID" value="KIJ24279.1"/>
    <property type="molecule type" value="Genomic_DNA"/>
</dbReference>
<dbReference type="AlphaFoldDB" id="A0A0C9TQT4"/>
<dbReference type="Proteomes" id="UP000054279">
    <property type="component" value="Unassembled WGS sequence"/>
</dbReference>
<reference evidence="2 3" key="1">
    <citation type="submission" date="2014-06" db="EMBL/GenBank/DDBJ databases">
        <title>Evolutionary Origins and Diversification of the Mycorrhizal Mutualists.</title>
        <authorList>
            <consortium name="DOE Joint Genome Institute"/>
            <consortium name="Mycorrhizal Genomics Consortium"/>
            <person name="Kohler A."/>
            <person name="Kuo A."/>
            <person name="Nagy L.G."/>
            <person name="Floudas D."/>
            <person name="Copeland A."/>
            <person name="Barry K.W."/>
            <person name="Cichocki N."/>
            <person name="Veneault-Fourrey C."/>
            <person name="LaButti K."/>
            <person name="Lindquist E.A."/>
            <person name="Lipzen A."/>
            <person name="Lundell T."/>
            <person name="Morin E."/>
            <person name="Murat C."/>
            <person name="Riley R."/>
            <person name="Ohm R."/>
            <person name="Sun H."/>
            <person name="Tunlid A."/>
            <person name="Henrissat B."/>
            <person name="Grigoriev I.V."/>
            <person name="Hibbett D.S."/>
            <person name="Martin F."/>
        </authorList>
    </citation>
    <scope>NUCLEOTIDE SEQUENCE [LARGE SCALE GENOMIC DNA]</scope>
    <source>
        <strain evidence="2 3">SS14</strain>
    </source>
</reference>
<name>A0A0C9TQT4_SPHS4</name>
<evidence type="ECO:0000256" key="1">
    <source>
        <dbReference type="SAM" id="MobiDB-lite"/>
    </source>
</evidence>
<organism evidence="2 3">
    <name type="scientific">Sphaerobolus stellatus (strain SS14)</name>
    <dbReference type="NCBI Taxonomy" id="990650"/>
    <lineage>
        <taxon>Eukaryota</taxon>
        <taxon>Fungi</taxon>
        <taxon>Dikarya</taxon>
        <taxon>Basidiomycota</taxon>
        <taxon>Agaricomycotina</taxon>
        <taxon>Agaricomycetes</taxon>
        <taxon>Phallomycetidae</taxon>
        <taxon>Geastrales</taxon>
        <taxon>Sphaerobolaceae</taxon>
        <taxon>Sphaerobolus</taxon>
    </lineage>
</organism>
<protein>
    <submittedName>
        <fullName evidence="2">Uncharacterized protein</fullName>
    </submittedName>
</protein>
<evidence type="ECO:0000313" key="3">
    <source>
        <dbReference type="Proteomes" id="UP000054279"/>
    </source>
</evidence>
<feature type="region of interest" description="Disordered" evidence="1">
    <location>
        <begin position="94"/>
        <end position="151"/>
    </location>
</feature>
<gene>
    <name evidence="2" type="ORF">M422DRAFT_274989</name>
</gene>
<dbReference type="HOGENOM" id="CLU_1732635_0_0_1"/>
<sequence>MASVMISRLGSTVTLMDVAVSMQDATVVILADVVISKPDAMVVILKIEVTLIAAVIFRPGDMEATLADVVISKLGDTAATLVTVAVGRRTQAEELSTQAVEGNEPITGLTTGDLTDPPLNSVDPQQSPEVLIPEHPDELHVQAYGPQTVPR</sequence>
<proteinExistence type="predicted"/>